<protein>
    <recommendedName>
        <fullName evidence="3">F-box domain-containing protein</fullName>
    </recommendedName>
</protein>
<reference evidence="1" key="1">
    <citation type="submission" date="2023-03" db="EMBL/GenBank/DDBJ databases">
        <title>Massive genome expansion in bonnet fungi (Mycena s.s.) driven by repeated elements and novel gene families across ecological guilds.</title>
        <authorList>
            <consortium name="Lawrence Berkeley National Laboratory"/>
            <person name="Harder C.B."/>
            <person name="Miyauchi S."/>
            <person name="Viragh M."/>
            <person name="Kuo A."/>
            <person name="Thoen E."/>
            <person name="Andreopoulos B."/>
            <person name="Lu D."/>
            <person name="Skrede I."/>
            <person name="Drula E."/>
            <person name="Henrissat B."/>
            <person name="Morin E."/>
            <person name="Kohler A."/>
            <person name="Barry K."/>
            <person name="LaButti K."/>
            <person name="Morin E."/>
            <person name="Salamov A."/>
            <person name="Lipzen A."/>
            <person name="Mereny Z."/>
            <person name="Hegedus B."/>
            <person name="Baldrian P."/>
            <person name="Stursova M."/>
            <person name="Weitz H."/>
            <person name="Taylor A."/>
            <person name="Grigoriev I.V."/>
            <person name="Nagy L.G."/>
            <person name="Martin F."/>
            <person name="Kauserud H."/>
        </authorList>
    </citation>
    <scope>NUCLEOTIDE SEQUENCE</scope>
    <source>
        <strain evidence="1">9284</strain>
    </source>
</reference>
<dbReference type="Proteomes" id="UP001221142">
    <property type="component" value="Unassembled WGS sequence"/>
</dbReference>
<dbReference type="SUPFAM" id="SSF52047">
    <property type="entry name" value="RNI-like"/>
    <property type="match status" value="1"/>
</dbReference>
<dbReference type="Gene3D" id="3.80.10.10">
    <property type="entry name" value="Ribonuclease Inhibitor"/>
    <property type="match status" value="1"/>
</dbReference>
<accession>A0AAD7F8V0</accession>
<dbReference type="AlphaFoldDB" id="A0AAD7F8V0"/>
<proteinExistence type="predicted"/>
<dbReference type="EMBL" id="JARKIF010000040">
    <property type="protein sequence ID" value="KAJ7609463.1"/>
    <property type="molecule type" value="Genomic_DNA"/>
</dbReference>
<evidence type="ECO:0008006" key="3">
    <source>
        <dbReference type="Google" id="ProtNLM"/>
    </source>
</evidence>
<evidence type="ECO:0000313" key="2">
    <source>
        <dbReference type="Proteomes" id="UP001221142"/>
    </source>
</evidence>
<gene>
    <name evidence="1" type="ORF">FB45DRAFT_845378</name>
</gene>
<dbReference type="InterPro" id="IPR032675">
    <property type="entry name" value="LRR_dom_sf"/>
</dbReference>
<name>A0AAD7F8V0_9AGAR</name>
<sequence>MLQDSCQTQSQPHTSLMHRALHVSEIVELIVSNLRPTPDNSTLAALGRTSQLFHAHALDALWHHQACASNVIKCFPDDLWESRRYVDSARFTLTFRRSITTADWDRFLHYSSRIRSFQCPSLYEEDASQIYDVLLHTEIPGKHLLPNLRSLSTNNNCQPIPSAHLALFMAPRVSAIHLLIVHASLFPVLPEKYPALKAINVGRTEWPGFDTREDAEDADPPGSRCVSALLCGLHSLELVETVYVDLVALVHLGKLPKLKALTLHGLPMPSISLSSLVDQDLFRHLLHVKLSPPWSRISSVPGFIRSWTHPPIVSLRINVPVSPTAASMQDIFSTLSEHCSSTSLKSLEISRGYSEDMDFEIGEVLPSAVLGNLTCFGNLVEFSMDTLIGYDLDDAGMADLARAWPRIEVLHFKALWHSDTPMVTIASVRVLAEHCPNLRHLELTFDASSIPSLPGSDSLPLQLNLHTLDVAHSPVTDAVETARYISVIFPNLSEIHSDKEWWRDDLDYLPENSQQDWREWGWSRVWNKVKAYFPVGDGRRLFEM</sequence>
<organism evidence="1 2">
    <name type="scientific">Roridomyces roridus</name>
    <dbReference type="NCBI Taxonomy" id="1738132"/>
    <lineage>
        <taxon>Eukaryota</taxon>
        <taxon>Fungi</taxon>
        <taxon>Dikarya</taxon>
        <taxon>Basidiomycota</taxon>
        <taxon>Agaricomycotina</taxon>
        <taxon>Agaricomycetes</taxon>
        <taxon>Agaricomycetidae</taxon>
        <taxon>Agaricales</taxon>
        <taxon>Marasmiineae</taxon>
        <taxon>Mycenaceae</taxon>
        <taxon>Roridomyces</taxon>
    </lineage>
</organism>
<keyword evidence="2" id="KW-1185">Reference proteome</keyword>
<evidence type="ECO:0000313" key="1">
    <source>
        <dbReference type="EMBL" id="KAJ7609463.1"/>
    </source>
</evidence>
<comment type="caution">
    <text evidence="1">The sequence shown here is derived from an EMBL/GenBank/DDBJ whole genome shotgun (WGS) entry which is preliminary data.</text>
</comment>